<sequence length="255" mass="29832">MRRFRGTAPRRLREQGLRHRLQRFRRSLSIRALLLFPHHGYLMFSRFRIYYILRKPIRQYTSSFAFHAFCGFIAVTIGAAGSYVVQLALVDARNDSRSTEPAGEVPRLIRWRQLRDDKGIVELVRNELVPISPWRHPRDGRLFAEISHRLRRGPTLVASRTLRSPPIGFLHMEFRGGALFIDLLAVDSRHQSKKLGTLLMNRAESYGRSKGCKWAHLFVDDHNERAIRFYRRRGYHSVRSIESLKIIELAKSLDD</sequence>
<proteinExistence type="predicted"/>
<evidence type="ECO:0000259" key="4">
    <source>
        <dbReference type="PROSITE" id="PS51186"/>
    </source>
</evidence>
<dbReference type="Pfam" id="PF00583">
    <property type="entry name" value="Acetyltransf_1"/>
    <property type="match status" value="1"/>
</dbReference>
<dbReference type="AlphaFoldDB" id="A0A559JEJ4"/>
<evidence type="ECO:0000256" key="1">
    <source>
        <dbReference type="ARBA" id="ARBA00022679"/>
    </source>
</evidence>
<keyword evidence="3" id="KW-0812">Transmembrane</keyword>
<keyword evidence="3" id="KW-1133">Transmembrane helix</keyword>
<comment type="caution">
    <text evidence="5">The sequence shown here is derived from an EMBL/GenBank/DDBJ whole genome shotgun (WGS) entry which is preliminary data.</text>
</comment>
<dbReference type="PANTHER" id="PTHR43420">
    <property type="entry name" value="ACETYLTRANSFERASE"/>
    <property type="match status" value="1"/>
</dbReference>
<keyword evidence="3" id="KW-0472">Membrane</keyword>
<protein>
    <submittedName>
        <fullName evidence="5">GNAT family N-acetyltransferase</fullName>
    </submittedName>
</protein>
<evidence type="ECO:0000313" key="6">
    <source>
        <dbReference type="Proteomes" id="UP000316330"/>
    </source>
</evidence>
<feature type="transmembrane region" description="Helical" evidence="3">
    <location>
        <begin position="64"/>
        <end position="90"/>
    </location>
</feature>
<feature type="domain" description="N-acetyltransferase" evidence="4">
    <location>
        <begin position="109"/>
        <end position="254"/>
    </location>
</feature>
<reference evidence="5 6" key="1">
    <citation type="submission" date="2019-07" db="EMBL/GenBank/DDBJ databases">
        <authorList>
            <person name="Kim J."/>
        </authorList>
    </citation>
    <scope>NUCLEOTIDE SEQUENCE [LARGE SCALE GENOMIC DNA]</scope>
    <source>
        <strain evidence="5 6">G13</strain>
    </source>
</reference>
<dbReference type="EMBL" id="VNJJ01000009">
    <property type="protein sequence ID" value="TVX98288.1"/>
    <property type="molecule type" value="Genomic_DNA"/>
</dbReference>
<dbReference type="CDD" id="cd04301">
    <property type="entry name" value="NAT_SF"/>
    <property type="match status" value="1"/>
</dbReference>
<accession>A0A559JEJ4</accession>
<dbReference type="InterPro" id="IPR000182">
    <property type="entry name" value="GNAT_dom"/>
</dbReference>
<dbReference type="GO" id="GO:0016747">
    <property type="term" value="F:acyltransferase activity, transferring groups other than amino-acyl groups"/>
    <property type="evidence" value="ECO:0007669"/>
    <property type="project" value="InterPro"/>
</dbReference>
<dbReference type="InterPro" id="IPR050680">
    <property type="entry name" value="YpeA/RimI_acetyltransf"/>
</dbReference>
<dbReference type="PANTHER" id="PTHR43420:SF47">
    <property type="entry name" value="N-ACETYLTRANSFERASE DOMAIN-CONTAINING PROTEIN"/>
    <property type="match status" value="1"/>
</dbReference>
<feature type="transmembrane region" description="Helical" evidence="3">
    <location>
        <begin position="28"/>
        <end position="44"/>
    </location>
</feature>
<keyword evidence="2" id="KW-0012">Acyltransferase</keyword>
<evidence type="ECO:0000313" key="5">
    <source>
        <dbReference type="EMBL" id="TVX98288.1"/>
    </source>
</evidence>
<dbReference type="OrthoDB" id="2638380at2"/>
<name>A0A559JEJ4_9BACL</name>
<organism evidence="5 6">
    <name type="scientific">Cohnella terricola</name>
    <dbReference type="NCBI Taxonomy" id="1289167"/>
    <lineage>
        <taxon>Bacteria</taxon>
        <taxon>Bacillati</taxon>
        <taxon>Bacillota</taxon>
        <taxon>Bacilli</taxon>
        <taxon>Bacillales</taxon>
        <taxon>Paenibacillaceae</taxon>
        <taxon>Cohnella</taxon>
    </lineage>
</organism>
<dbReference type="Gene3D" id="3.40.630.30">
    <property type="match status" value="1"/>
</dbReference>
<dbReference type="PROSITE" id="PS51186">
    <property type="entry name" value="GNAT"/>
    <property type="match status" value="1"/>
</dbReference>
<keyword evidence="6" id="KW-1185">Reference proteome</keyword>
<dbReference type="InterPro" id="IPR016181">
    <property type="entry name" value="Acyl_CoA_acyltransferase"/>
</dbReference>
<evidence type="ECO:0000256" key="3">
    <source>
        <dbReference type="SAM" id="Phobius"/>
    </source>
</evidence>
<dbReference type="SUPFAM" id="SSF55729">
    <property type="entry name" value="Acyl-CoA N-acyltransferases (Nat)"/>
    <property type="match status" value="1"/>
</dbReference>
<gene>
    <name evidence="5" type="ORF">FPZ45_16450</name>
</gene>
<evidence type="ECO:0000256" key="2">
    <source>
        <dbReference type="ARBA" id="ARBA00023315"/>
    </source>
</evidence>
<keyword evidence="1 5" id="KW-0808">Transferase</keyword>
<dbReference type="Proteomes" id="UP000316330">
    <property type="component" value="Unassembled WGS sequence"/>
</dbReference>